<dbReference type="PANTHER" id="PTHR42869:SF1">
    <property type="entry name" value="SLL0572 PROTEIN"/>
    <property type="match status" value="1"/>
</dbReference>
<dbReference type="InterPro" id="IPR053199">
    <property type="entry name" value="cDPG_synthetase-like"/>
</dbReference>
<comment type="caution">
    <text evidence="1">The sequence shown here is derived from an EMBL/GenBank/DDBJ whole genome shotgun (WGS) entry which is preliminary data.</text>
</comment>
<sequence>LREAEKEDVDVILWDGGNNDFSFYKSDLYITVVDPHRPGHEVNYYPGMANLLMADVIVINKEETATPEGIETVRQNIAKYNPDAVVVDAASPLTVEDSVAIKGKKVLVVEDGPTLTHGGMSYGAGWVAAKKYGAAEIIDPRPYAVGSIVDTYEKYNHLDQILPAMGYGEKQMKELEETINNSDDELVIIGTPIDLRRVIKINKPAVRVGYELQEIGEPTLEQIIDNFLKKNNI</sequence>
<organism evidence="1">
    <name type="scientific">Kosmotoga arenicorallina</name>
    <dbReference type="NCBI Taxonomy" id="688066"/>
    <lineage>
        <taxon>Bacteria</taxon>
        <taxon>Thermotogati</taxon>
        <taxon>Thermotogota</taxon>
        <taxon>Thermotogae</taxon>
        <taxon>Kosmotogales</taxon>
        <taxon>Kosmotogaceae</taxon>
        <taxon>Kosmotoga</taxon>
    </lineage>
</organism>
<evidence type="ECO:0000313" key="1">
    <source>
        <dbReference type="EMBL" id="HHF08216.1"/>
    </source>
</evidence>
<dbReference type="InterPro" id="IPR027417">
    <property type="entry name" value="P-loop_NTPase"/>
</dbReference>
<dbReference type="Gene3D" id="3.40.50.300">
    <property type="entry name" value="P-loop containing nucleotide triphosphate hydrolases"/>
    <property type="match status" value="1"/>
</dbReference>
<name>A0A7C5DW88_9BACT</name>
<dbReference type="PANTHER" id="PTHR42869">
    <property type="entry name" value="SLL0572 PROTEIN"/>
    <property type="match status" value="1"/>
</dbReference>
<gene>
    <name evidence="1" type="ORF">ENL26_00385</name>
</gene>
<proteinExistence type="predicted"/>
<protein>
    <submittedName>
        <fullName evidence="1">GTPase</fullName>
    </submittedName>
</protein>
<dbReference type="EMBL" id="DRTH01000016">
    <property type="protein sequence ID" value="HHF08216.1"/>
    <property type="molecule type" value="Genomic_DNA"/>
</dbReference>
<reference evidence="1" key="1">
    <citation type="journal article" date="2020" name="mSystems">
        <title>Genome- and Community-Level Interaction Insights into Carbon Utilization and Element Cycling Functions of Hydrothermarchaeota in Hydrothermal Sediment.</title>
        <authorList>
            <person name="Zhou Z."/>
            <person name="Liu Y."/>
            <person name="Xu W."/>
            <person name="Pan J."/>
            <person name="Luo Z.H."/>
            <person name="Li M."/>
        </authorList>
    </citation>
    <scope>NUCLEOTIDE SEQUENCE [LARGE SCALE GENOMIC DNA]</scope>
    <source>
        <strain evidence="1">HyVt-80</strain>
    </source>
</reference>
<dbReference type="Proteomes" id="UP000886129">
    <property type="component" value="Unassembled WGS sequence"/>
</dbReference>
<accession>A0A7C5DW88</accession>
<dbReference type="AlphaFoldDB" id="A0A7C5DW88"/>
<feature type="non-terminal residue" evidence="1">
    <location>
        <position position="1"/>
    </location>
</feature>